<name>A0A2P2P4T2_RHIMU</name>
<evidence type="ECO:0000313" key="1">
    <source>
        <dbReference type="EMBL" id="MBX49727.1"/>
    </source>
</evidence>
<sequence length="31" mass="3761">MMKPHQFPFFLSLSLPFKNVDFFSTRQTQKI</sequence>
<dbReference type="EMBL" id="GGEC01069243">
    <property type="protein sequence ID" value="MBX49727.1"/>
    <property type="molecule type" value="Transcribed_RNA"/>
</dbReference>
<protein>
    <submittedName>
        <fullName evidence="1">Uncharacterized protein</fullName>
    </submittedName>
</protein>
<dbReference type="AlphaFoldDB" id="A0A2P2P4T2"/>
<accession>A0A2P2P4T2</accession>
<reference evidence="1" key="1">
    <citation type="submission" date="2018-02" db="EMBL/GenBank/DDBJ databases">
        <title>Rhizophora mucronata_Transcriptome.</title>
        <authorList>
            <person name="Meera S.P."/>
            <person name="Sreeshan A."/>
            <person name="Augustine A."/>
        </authorList>
    </citation>
    <scope>NUCLEOTIDE SEQUENCE</scope>
    <source>
        <tissue evidence="1">Leaf</tissue>
    </source>
</reference>
<proteinExistence type="predicted"/>
<organism evidence="1">
    <name type="scientific">Rhizophora mucronata</name>
    <name type="common">Asiatic mangrove</name>
    <dbReference type="NCBI Taxonomy" id="61149"/>
    <lineage>
        <taxon>Eukaryota</taxon>
        <taxon>Viridiplantae</taxon>
        <taxon>Streptophyta</taxon>
        <taxon>Embryophyta</taxon>
        <taxon>Tracheophyta</taxon>
        <taxon>Spermatophyta</taxon>
        <taxon>Magnoliopsida</taxon>
        <taxon>eudicotyledons</taxon>
        <taxon>Gunneridae</taxon>
        <taxon>Pentapetalae</taxon>
        <taxon>rosids</taxon>
        <taxon>fabids</taxon>
        <taxon>Malpighiales</taxon>
        <taxon>Rhizophoraceae</taxon>
        <taxon>Rhizophora</taxon>
    </lineage>
</organism>